<keyword evidence="3" id="KW-0812">Transmembrane</keyword>
<dbReference type="SUPFAM" id="SSF81324">
    <property type="entry name" value="Voltage-gated potassium channels"/>
    <property type="match status" value="1"/>
</dbReference>
<accession>A0AAD4XVR7</accession>
<sequence length="439" mass="49907">MLFYVWAVFMCLLFVLVFADIGLDSRPKIDKRKPNNTLNDTTPCVFPFPIPPQSVSLCLLDMRRMRNARGYIFGNIWSALALNLVAYLIAAHVVGGCWYAVAVQRVASCVIDQCQGTADCTLKLACPRETCYHLGCASNSKIFPNLFPLCLNPVGYFRFGIYKQALPIVSSDSVSVKIIYPLYWGLGTASNQPTKNFLEVIFCILVILFRLVLVAMLLGNIKRVRRFERERWQAIGGNQEMELLNTFPQGLQRDIRRWLCFDLVKKVPFFKSLDDFILGQLCDRLKPFLYTSGEKIIRKGQPVDQMIFVIEGRIESTNGIVRTGSLGPGDFTGEEVLLRSLRRHFEDPLPASSTTLVCMETTEVFGLEADDLCNLTERNSANWRTWGAVNIQFAWNRYRLRARGRPAATQEMENGDTSERLLRQCAVMFSSLRPHDHLD</sequence>
<evidence type="ECO:0000256" key="1">
    <source>
        <dbReference type="ARBA" id="ARBA00023286"/>
    </source>
</evidence>
<dbReference type="Proteomes" id="UP001202328">
    <property type="component" value="Unassembled WGS sequence"/>
</dbReference>
<dbReference type="SMART" id="SM00100">
    <property type="entry name" value="cNMP"/>
    <property type="match status" value="1"/>
</dbReference>
<feature type="transmembrane region" description="Helical" evidence="3">
    <location>
        <begin position="70"/>
        <end position="90"/>
    </location>
</feature>
<keyword evidence="1" id="KW-0406">Ion transport</keyword>
<keyword evidence="2" id="KW-0407">Ion channel</keyword>
<dbReference type="CDD" id="cd00038">
    <property type="entry name" value="CAP_ED"/>
    <property type="match status" value="1"/>
</dbReference>
<evidence type="ECO:0000256" key="2">
    <source>
        <dbReference type="ARBA" id="ARBA00023303"/>
    </source>
</evidence>
<dbReference type="GO" id="GO:0034220">
    <property type="term" value="P:monoatomic ion transmembrane transport"/>
    <property type="evidence" value="ECO:0007669"/>
    <property type="project" value="UniProtKB-KW"/>
</dbReference>
<evidence type="ECO:0000313" key="5">
    <source>
        <dbReference type="EMBL" id="KAI3955257.1"/>
    </source>
</evidence>
<proteinExistence type="predicted"/>
<comment type="caution">
    <text evidence="5">The sequence shown here is derived from an EMBL/GenBank/DDBJ whole genome shotgun (WGS) entry which is preliminary data.</text>
</comment>
<keyword evidence="6" id="KW-1185">Reference proteome</keyword>
<gene>
    <name evidence="5" type="ORF">MKW98_020890</name>
</gene>
<dbReference type="InterPro" id="IPR000595">
    <property type="entry name" value="cNMP-bd_dom"/>
</dbReference>
<reference evidence="5" key="1">
    <citation type="submission" date="2022-04" db="EMBL/GenBank/DDBJ databases">
        <title>A functionally conserved STORR gene fusion in Papaver species that diverged 16.8 million years ago.</title>
        <authorList>
            <person name="Catania T."/>
        </authorList>
    </citation>
    <scope>NUCLEOTIDE SEQUENCE</scope>
    <source>
        <strain evidence="5">S-188037</strain>
    </source>
</reference>
<name>A0AAD4XVR7_9MAGN</name>
<keyword evidence="3" id="KW-1133">Transmembrane helix</keyword>
<organism evidence="5 6">
    <name type="scientific">Papaver atlanticum</name>
    <dbReference type="NCBI Taxonomy" id="357466"/>
    <lineage>
        <taxon>Eukaryota</taxon>
        <taxon>Viridiplantae</taxon>
        <taxon>Streptophyta</taxon>
        <taxon>Embryophyta</taxon>
        <taxon>Tracheophyta</taxon>
        <taxon>Spermatophyta</taxon>
        <taxon>Magnoliopsida</taxon>
        <taxon>Ranunculales</taxon>
        <taxon>Papaveraceae</taxon>
        <taxon>Papaveroideae</taxon>
        <taxon>Papaver</taxon>
    </lineage>
</organism>
<dbReference type="InterPro" id="IPR018490">
    <property type="entry name" value="cNMP-bd_dom_sf"/>
</dbReference>
<dbReference type="InterPro" id="IPR014710">
    <property type="entry name" value="RmlC-like_jellyroll"/>
</dbReference>
<feature type="transmembrane region" description="Helical" evidence="3">
    <location>
        <begin position="6"/>
        <end position="23"/>
    </location>
</feature>
<dbReference type="PANTHER" id="PTHR45651:SF50">
    <property type="entry name" value="CYCLIC NUCLEOTIDE-GATED ION CHANNEL 2"/>
    <property type="match status" value="1"/>
</dbReference>
<dbReference type="EMBL" id="JAJJMB010001778">
    <property type="protein sequence ID" value="KAI3955257.1"/>
    <property type="molecule type" value="Genomic_DNA"/>
</dbReference>
<dbReference type="PANTHER" id="PTHR45651">
    <property type="entry name" value="CYCLIC NUCLEOTIDE-GATED ION CHANNEL 15-RELATED-RELATED"/>
    <property type="match status" value="1"/>
</dbReference>
<feature type="domain" description="Cyclic nucleotide-binding" evidence="4">
    <location>
        <begin position="269"/>
        <end position="352"/>
    </location>
</feature>
<evidence type="ECO:0000256" key="3">
    <source>
        <dbReference type="SAM" id="Phobius"/>
    </source>
</evidence>
<dbReference type="AlphaFoldDB" id="A0AAD4XVR7"/>
<dbReference type="Pfam" id="PF00027">
    <property type="entry name" value="cNMP_binding"/>
    <property type="match status" value="1"/>
</dbReference>
<evidence type="ECO:0000313" key="6">
    <source>
        <dbReference type="Proteomes" id="UP001202328"/>
    </source>
</evidence>
<keyword evidence="1" id="KW-0813">Transport</keyword>
<feature type="transmembrane region" description="Helical" evidence="3">
    <location>
        <begin position="197"/>
        <end position="221"/>
    </location>
</feature>
<dbReference type="SUPFAM" id="SSF51206">
    <property type="entry name" value="cAMP-binding domain-like"/>
    <property type="match status" value="1"/>
</dbReference>
<keyword evidence="3" id="KW-0472">Membrane</keyword>
<dbReference type="GO" id="GO:0016020">
    <property type="term" value="C:membrane"/>
    <property type="evidence" value="ECO:0007669"/>
    <property type="project" value="UniProtKB-SubCell"/>
</dbReference>
<evidence type="ECO:0000259" key="4">
    <source>
        <dbReference type="PROSITE" id="PS50042"/>
    </source>
</evidence>
<dbReference type="PROSITE" id="PS50042">
    <property type="entry name" value="CNMP_BINDING_3"/>
    <property type="match status" value="1"/>
</dbReference>
<keyword evidence="1" id="KW-1071">Ligand-gated ion channel</keyword>
<protein>
    <recommendedName>
        <fullName evidence="4">Cyclic nucleotide-binding domain-containing protein</fullName>
    </recommendedName>
</protein>
<dbReference type="Gene3D" id="2.60.120.10">
    <property type="entry name" value="Jelly Rolls"/>
    <property type="match status" value="1"/>
</dbReference>